<dbReference type="PROSITE" id="PS00801">
    <property type="entry name" value="TRANSKETOLASE_1"/>
    <property type="match status" value="1"/>
</dbReference>
<comment type="similarity">
    <text evidence="2">Belongs to the transketolase family.</text>
</comment>
<organism evidence="7 8">
    <name type="scientific">Megasphaera vaginalis</name>
    <name type="common">ex Srinivasan et al. 2021</name>
    <dbReference type="NCBI Taxonomy" id="1111454"/>
    <lineage>
        <taxon>Bacteria</taxon>
        <taxon>Bacillati</taxon>
        <taxon>Bacillota</taxon>
        <taxon>Negativicutes</taxon>
        <taxon>Veillonellales</taxon>
        <taxon>Veillonellaceae</taxon>
        <taxon>Megasphaera</taxon>
    </lineage>
</organism>
<dbReference type="PANTHER" id="PTHR47514">
    <property type="entry name" value="TRANSKETOLASE N-TERMINAL SECTION-RELATED"/>
    <property type="match status" value="1"/>
</dbReference>
<dbReference type="RefSeq" id="WP_023053182.1">
    <property type="nucleotide sequence ID" value="NZ_AWXA01000011.1"/>
</dbReference>
<evidence type="ECO:0000256" key="5">
    <source>
        <dbReference type="ARBA" id="ARBA00023052"/>
    </source>
</evidence>
<evidence type="ECO:0000259" key="6">
    <source>
        <dbReference type="Pfam" id="PF00456"/>
    </source>
</evidence>
<proteinExistence type="inferred from homology"/>
<dbReference type="GO" id="GO:0016740">
    <property type="term" value="F:transferase activity"/>
    <property type="evidence" value="ECO:0007669"/>
    <property type="project" value="UniProtKB-KW"/>
</dbReference>
<evidence type="ECO:0000256" key="3">
    <source>
        <dbReference type="ARBA" id="ARBA00022679"/>
    </source>
</evidence>
<sequence length="277" mass="30753">MRRKSVEELKGIAADLRKKAITMIYEAQSGHPGGSLSAADFVAACYFDEMDIDPENPKWEDRDRFILSKGHVCPIQYAALASRGYFPESELHTLRKEGSILQGHPDMKKCPGIDISTGSLGQGLACGVGMALAGKRDNKNYRVFVVIGDGEAQEGEIWEAANTAHKYELDNLIVFIDNNNLQLDGTTDEVMPNIDLGQKFAAFGFDTYEIDGHSMEEITKTLEMIRMRKNKKPHCIFAHTVKGKGVSFMENECSWHGVAPNDEEYKQAMAELEGGLK</sequence>
<keyword evidence="5" id="KW-0786">Thiamine pyrophosphate</keyword>
<comment type="caution">
    <text evidence="7">The sequence shown here is derived from an EMBL/GenBank/DDBJ whole genome shotgun (WGS) entry which is preliminary data.</text>
</comment>
<evidence type="ECO:0000256" key="4">
    <source>
        <dbReference type="ARBA" id="ARBA00022723"/>
    </source>
</evidence>
<gene>
    <name evidence="7" type="ORF">HMPREF1250_0602</name>
</gene>
<dbReference type="SUPFAM" id="SSF52518">
    <property type="entry name" value="Thiamin diphosphate-binding fold (THDP-binding)"/>
    <property type="match status" value="1"/>
</dbReference>
<keyword evidence="4" id="KW-0479">Metal-binding</keyword>
<dbReference type="eggNOG" id="COG3959">
    <property type="taxonomic scope" value="Bacteria"/>
</dbReference>
<comment type="cofactor">
    <cofactor evidence="1">
        <name>thiamine diphosphate</name>
        <dbReference type="ChEBI" id="CHEBI:58937"/>
    </cofactor>
</comment>
<feature type="domain" description="Transketolase N-terminal" evidence="6">
    <location>
        <begin position="13"/>
        <end position="269"/>
    </location>
</feature>
<evidence type="ECO:0000313" key="8">
    <source>
        <dbReference type="Proteomes" id="UP000017090"/>
    </source>
</evidence>
<evidence type="ECO:0000256" key="2">
    <source>
        <dbReference type="ARBA" id="ARBA00007131"/>
    </source>
</evidence>
<dbReference type="InterPro" id="IPR029061">
    <property type="entry name" value="THDP-binding"/>
</dbReference>
<dbReference type="GO" id="GO:0046872">
    <property type="term" value="F:metal ion binding"/>
    <property type="evidence" value="ECO:0007669"/>
    <property type="project" value="UniProtKB-KW"/>
</dbReference>
<dbReference type="Gene3D" id="3.40.50.970">
    <property type="match status" value="1"/>
</dbReference>
<dbReference type="InterPro" id="IPR049557">
    <property type="entry name" value="Transketolase_CS"/>
</dbReference>
<dbReference type="Pfam" id="PF00456">
    <property type="entry name" value="Transketolase_N"/>
    <property type="match status" value="1"/>
</dbReference>
<name>U7UNV9_9FIRM</name>
<dbReference type="OrthoDB" id="8732661at2"/>
<dbReference type="InterPro" id="IPR005474">
    <property type="entry name" value="Transketolase_N"/>
</dbReference>
<dbReference type="EMBL" id="AWXA01000011">
    <property type="protein sequence ID" value="ERT61015.1"/>
    <property type="molecule type" value="Genomic_DNA"/>
</dbReference>
<dbReference type="AlphaFoldDB" id="U7UNV9"/>
<keyword evidence="3" id="KW-0808">Transferase</keyword>
<dbReference type="PATRIC" id="fig|1111454.3.peg.692"/>
<dbReference type="STRING" id="1111454.HMPREF1250_0602"/>
<accession>U7UNV9</accession>
<keyword evidence="8" id="KW-1185">Reference proteome</keyword>
<dbReference type="PANTHER" id="PTHR47514:SF1">
    <property type="entry name" value="TRANSKETOLASE N-TERMINAL SECTION-RELATED"/>
    <property type="match status" value="1"/>
</dbReference>
<dbReference type="Proteomes" id="UP000017090">
    <property type="component" value="Unassembled WGS sequence"/>
</dbReference>
<dbReference type="CDD" id="cd02012">
    <property type="entry name" value="TPP_TK"/>
    <property type="match status" value="1"/>
</dbReference>
<evidence type="ECO:0000256" key="1">
    <source>
        <dbReference type="ARBA" id="ARBA00001964"/>
    </source>
</evidence>
<reference evidence="7 8" key="1">
    <citation type="submission" date="2013-09" db="EMBL/GenBank/DDBJ databases">
        <authorList>
            <person name="Durkin A.S."/>
            <person name="Haft D.R."/>
            <person name="McCorrison J."/>
            <person name="Torralba M."/>
            <person name="Gillis M."/>
            <person name="Haft D.H."/>
            <person name="Methe B."/>
            <person name="Sutton G."/>
            <person name="Nelson K.E."/>
        </authorList>
    </citation>
    <scope>NUCLEOTIDE SEQUENCE [LARGE SCALE GENOMIC DNA]</scope>
    <source>
        <strain evidence="7 8">BV3C16-1</strain>
    </source>
</reference>
<protein>
    <submittedName>
        <fullName evidence="7">Transketolase, thiamine pyrophosphate-binding domain protein</fullName>
    </submittedName>
</protein>
<evidence type="ECO:0000313" key="7">
    <source>
        <dbReference type="EMBL" id="ERT61015.1"/>
    </source>
</evidence>